<feature type="repeat" description="ANK" evidence="2">
    <location>
        <begin position="1009"/>
        <end position="1041"/>
    </location>
</feature>
<feature type="domain" description="Nephrocystin 3-like N-terminal" evidence="6">
    <location>
        <begin position="226"/>
        <end position="365"/>
    </location>
</feature>
<proteinExistence type="predicted"/>
<dbReference type="RefSeq" id="XP_070918220.1">
    <property type="nucleotide sequence ID" value="XM_071062119.1"/>
</dbReference>
<keyword evidence="2" id="KW-0040">ANK repeat</keyword>
<dbReference type="PANTHER" id="PTHR10039">
    <property type="entry name" value="AMELOGENIN"/>
    <property type="match status" value="1"/>
</dbReference>
<gene>
    <name evidence="7" type="ORF">MFIFM68171_06699</name>
</gene>
<sequence length="1366" mass="150060">MDRDDVMPGLWDEAFDGLTDADKEILGSIRQKVDASPSAIIKTVEDKRGECVKRQWVLYTNRAGEQVMVRDVLAKVCDWLNRFAAIGDGVAQFDPSHAALPWGALKTLLQMAINDCQTFGLMADSLETVAGIITRYTELETRVLIRTSSLTNQLSVALVKLYGAVLKFLAQAAKYYGQSTLKRTLKSVANSAKHMVEGRRKKLSAWINGIDTKNTYETALQYHHAGTCEWALNLAEFHAWESPGDTGPRLLWIHGPAGFGKTFLSAWIIRHLKEKKNQREPSYFFCVADNQLTRDPFAILRSWLVQQLDQPNEALLSVLERVYTSRKNEQTVTHLGLWELFRAVGSVVEDCTFVVDGFDECVDIDTGTRYHRNDPRKCFLRDLIQNLAQTKSRVPVVSRDVPDISEYLARNSVHGAGITKLEYKISAKDTAADVRSFSEFMVNARLARKTEKLRREIADTAAERSEGMFLWIKLLEQEISPGQNAKQLAKRVKEMPSGISEAYSRELDKISRLPSYEKDQAVMILQWLLFAVRPLKVKELAEALVVSADDLEDRYPEDDLPDNWHEGFVDDDYVKEMILGRCGSLLQLRSTSSDLPLADHTVHFVHFSVKEYLSNPSGDNRWALELGLADTAAQEIRLSNTCLRYLTLDTFEEVPPDTTMYPFLSYASWAWYYHSFHEKPKPPEDIMTRTQKAFDPSVASWRVWTPVMEERLMDAAVERHSSQDDDPDPESNDSGECGTNSATGNAFPKGDTGVSEAADNGANVAGGPGPGLRLQGWPLRVPSAAAVAMNRVETVKHLVSLGVDVLQTGGVYGAAIVAAAATSGDELVKVLLDAGADVKATDERGWTALHHAAKRGSVAIAQQLLERGADVDAASRNSWTAATTACCHGNRDVLLLLIKHGANLDIPGSGNPLAEAVFHDNAYILAILLDNGCGIDKSLILNGQEALKQAVKLQKPQAVGLLLKKGADPNFSNSRGWTPLHDAAATGNLEIIKTLINTGAVVTGVSDTADCAPLQVAAANGHPAAVRLLHEHGADVSQTHSGGLTAIILATENANREMIVLLLDMGASMRCIWEQAKSSLYDIAASSGNVDIAELLVRRGYFKSQQATETTGKQGPIETSSDDSNLVIMAYDGDVQGIKRLLDTLGPPLPVRVIEEALRAAAARGHLTAAKLLLRSGVRINSRDTVDRTALHYATKYLHWDVADFLIEKGADVSAEDMIGSTPIDLAVDHGMEAVGFIRANMDNFSLHISRRPSLLAAGPNQSANQLSVMGTRKAISGSWAGHHERIAWEEKMSFSIDIPAAPPPGLRPSTFSSESEDAVGKFQFHGFVDPIGTVWFVKLYERHGWLYRGQLDAEKMTLKGDLGKK</sequence>
<dbReference type="SMART" id="SM00248">
    <property type="entry name" value="ANK"/>
    <property type="match status" value="12"/>
</dbReference>
<evidence type="ECO:0000256" key="3">
    <source>
        <dbReference type="SAM" id="MobiDB-lite"/>
    </source>
</evidence>
<dbReference type="EMBL" id="BAAFSV010000003">
    <property type="protein sequence ID" value="GAB1316489.1"/>
    <property type="molecule type" value="Genomic_DNA"/>
</dbReference>
<feature type="repeat" description="ANK" evidence="2">
    <location>
        <begin position="844"/>
        <end position="876"/>
    </location>
</feature>
<dbReference type="InterPro" id="IPR036770">
    <property type="entry name" value="Ankyrin_rpt-contain_sf"/>
</dbReference>
<evidence type="ECO:0008006" key="9">
    <source>
        <dbReference type="Google" id="ProtNLM"/>
    </source>
</evidence>
<feature type="region of interest" description="Disordered" evidence="3">
    <location>
        <begin position="717"/>
        <end position="769"/>
    </location>
</feature>
<evidence type="ECO:0000256" key="1">
    <source>
        <dbReference type="ARBA" id="ARBA00022737"/>
    </source>
</evidence>
<dbReference type="SUPFAM" id="SSF52540">
    <property type="entry name" value="P-loop containing nucleoside triphosphate hydrolases"/>
    <property type="match status" value="1"/>
</dbReference>
<dbReference type="PANTHER" id="PTHR10039:SF17">
    <property type="entry name" value="FUNGAL STAND N-TERMINAL GOODBYE DOMAIN-CONTAINING PROTEIN-RELATED"/>
    <property type="match status" value="1"/>
</dbReference>
<name>A0ABQ0GFH6_9PEZI</name>
<dbReference type="PRINTS" id="PR01415">
    <property type="entry name" value="ANKYRIN"/>
</dbReference>
<feature type="domain" description="GPI inositol-deacylase winged helix" evidence="4">
    <location>
        <begin position="518"/>
        <end position="624"/>
    </location>
</feature>
<evidence type="ECO:0000259" key="5">
    <source>
        <dbReference type="Pfam" id="PF24809"/>
    </source>
</evidence>
<protein>
    <recommendedName>
        <fullName evidence="9">NACHT domain-containing protein</fullName>
    </recommendedName>
</protein>
<feature type="repeat" description="ANK" evidence="2">
    <location>
        <begin position="975"/>
        <end position="1007"/>
    </location>
</feature>
<dbReference type="Gene3D" id="3.40.50.300">
    <property type="entry name" value="P-loop containing nucleotide triphosphate hydrolases"/>
    <property type="match status" value="1"/>
</dbReference>
<evidence type="ECO:0000259" key="6">
    <source>
        <dbReference type="Pfam" id="PF24883"/>
    </source>
</evidence>
<keyword evidence="8" id="KW-1185">Reference proteome</keyword>
<dbReference type="InterPro" id="IPR056125">
    <property type="entry name" value="DUF7708"/>
</dbReference>
<comment type="caution">
    <text evidence="7">The sequence shown here is derived from an EMBL/GenBank/DDBJ whole genome shotgun (WGS) entry which is preliminary data.</text>
</comment>
<dbReference type="InterPro" id="IPR056884">
    <property type="entry name" value="NPHP3-like_N"/>
</dbReference>
<evidence type="ECO:0000259" key="4">
    <source>
        <dbReference type="Pfam" id="PF22939"/>
    </source>
</evidence>
<dbReference type="InterPro" id="IPR054471">
    <property type="entry name" value="GPIID_WHD"/>
</dbReference>
<feature type="compositionally biased region" description="Acidic residues" evidence="3">
    <location>
        <begin position="724"/>
        <end position="733"/>
    </location>
</feature>
<reference evidence="7 8" key="1">
    <citation type="submission" date="2024-09" db="EMBL/GenBank/DDBJ databases">
        <title>Itraconazole resistance in Madurella fahalii resulting from another homologue of gene encoding cytochrome P450 14-alpha sterol demethylase (CYP51).</title>
        <authorList>
            <person name="Yoshioka I."/>
            <person name="Fahal A.H."/>
            <person name="Kaneko S."/>
            <person name="Yaguchi T."/>
        </authorList>
    </citation>
    <scope>NUCLEOTIDE SEQUENCE [LARGE SCALE GENOMIC DNA]</scope>
    <source>
        <strain evidence="7 8">IFM 68171</strain>
    </source>
</reference>
<organism evidence="7 8">
    <name type="scientific">Madurella fahalii</name>
    <dbReference type="NCBI Taxonomy" id="1157608"/>
    <lineage>
        <taxon>Eukaryota</taxon>
        <taxon>Fungi</taxon>
        <taxon>Dikarya</taxon>
        <taxon>Ascomycota</taxon>
        <taxon>Pezizomycotina</taxon>
        <taxon>Sordariomycetes</taxon>
        <taxon>Sordariomycetidae</taxon>
        <taxon>Sordariales</taxon>
        <taxon>Sordariales incertae sedis</taxon>
        <taxon>Madurella</taxon>
    </lineage>
</organism>
<dbReference type="SUPFAM" id="SSF48403">
    <property type="entry name" value="Ankyrin repeat"/>
    <property type="match status" value="2"/>
</dbReference>
<feature type="repeat" description="ANK" evidence="2">
    <location>
        <begin position="942"/>
        <end position="974"/>
    </location>
</feature>
<evidence type="ECO:0000313" key="7">
    <source>
        <dbReference type="EMBL" id="GAB1316489.1"/>
    </source>
</evidence>
<dbReference type="PROSITE" id="PS50088">
    <property type="entry name" value="ANK_REPEAT"/>
    <property type="match status" value="6"/>
</dbReference>
<feature type="repeat" description="ANK" evidence="2">
    <location>
        <begin position="1157"/>
        <end position="1185"/>
    </location>
</feature>
<dbReference type="GeneID" id="98177442"/>
<feature type="compositionally biased region" description="Polar residues" evidence="3">
    <location>
        <begin position="734"/>
        <end position="744"/>
    </location>
</feature>
<feature type="repeat" description="ANK" evidence="2">
    <location>
        <begin position="1186"/>
        <end position="1218"/>
    </location>
</feature>
<evidence type="ECO:0000313" key="8">
    <source>
        <dbReference type="Proteomes" id="UP001628179"/>
    </source>
</evidence>
<dbReference type="PROSITE" id="PS50297">
    <property type="entry name" value="ANK_REP_REGION"/>
    <property type="match status" value="4"/>
</dbReference>
<dbReference type="Pfam" id="PF22939">
    <property type="entry name" value="WHD_GPIID"/>
    <property type="match status" value="1"/>
</dbReference>
<accession>A0ABQ0GFH6</accession>
<feature type="domain" description="DUF7708" evidence="5">
    <location>
        <begin position="72"/>
        <end position="194"/>
    </location>
</feature>
<dbReference type="Pfam" id="PF24883">
    <property type="entry name" value="NPHP3_N"/>
    <property type="match status" value="1"/>
</dbReference>
<dbReference type="InterPro" id="IPR002110">
    <property type="entry name" value="Ankyrin_rpt"/>
</dbReference>
<dbReference type="Gene3D" id="1.25.40.20">
    <property type="entry name" value="Ankyrin repeat-containing domain"/>
    <property type="match status" value="3"/>
</dbReference>
<evidence type="ECO:0000256" key="2">
    <source>
        <dbReference type="PROSITE-ProRule" id="PRU00023"/>
    </source>
</evidence>
<dbReference type="Proteomes" id="UP001628179">
    <property type="component" value="Unassembled WGS sequence"/>
</dbReference>
<dbReference type="InterPro" id="IPR027417">
    <property type="entry name" value="P-loop_NTPase"/>
</dbReference>
<dbReference type="Pfam" id="PF12796">
    <property type="entry name" value="Ank_2"/>
    <property type="match status" value="3"/>
</dbReference>
<dbReference type="Pfam" id="PF24809">
    <property type="entry name" value="DUF7708"/>
    <property type="match status" value="1"/>
</dbReference>
<keyword evidence="1" id="KW-0677">Repeat</keyword>